<accession>A0ACC2DUK7</accession>
<dbReference type="EMBL" id="CM055095">
    <property type="protein sequence ID" value="KAJ7557955.1"/>
    <property type="molecule type" value="Genomic_DNA"/>
</dbReference>
<keyword evidence="2" id="KW-1185">Reference proteome</keyword>
<sequence length="604" mass="64767">MATSGTNVIVSSAIAFSNETKCPLAPKCVYHSRIVTVLEHPLYGCSRGILFSCDRDLFAPRLVHICEGRHKGKPIRAAQGSPFKRVGTQFSRASRRGTQLFQFGNRKKVQEEEEEEGEEEEEEEDEKPAFGTQLLKFATRRGSSTKRGGLSSPLVLKKDPSGLESLSLGRLRGREARTVFVAGATGQIGARISQQLLRNGFSVRGGVRDLYFAQQLAEFATQYGVACGLQVISKEEARKLNAVEFDFKDVESIAKAVGNAGKVVVTVGPTEDGPRAKVTASDALRVVEAAKLANIGHLVVVSVAGTGIVDNGPFAGITAFFGNLLSRGSEASTEDLINGIVESDLTFTFIRTSSTEAIDDFSPESDNLVLLTEGIPDEGRGKVSKAQVASVVAGVFLNTSVSENKVVEVATRDYAPVTPINELLSAIPMDGRRAALQELRAKAEAEERQREARAQAEREAHKALKEARKAAELAYQLEQEAKRLAAEEEKAAAVAQRAKARAQEAAASLDNLDVRGKTLVDTLDAGAGNNVGDLLSRTLSGYSSSIGEDSSVSIPQKKGAESGNKKPPGRSASTSKAPVLDPKPQFNNIFGGLFKQETIYIDEE</sequence>
<evidence type="ECO:0000313" key="1">
    <source>
        <dbReference type="EMBL" id="KAJ7557955.1"/>
    </source>
</evidence>
<comment type="caution">
    <text evidence="1">The sequence shown here is derived from an EMBL/GenBank/DDBJ whole genome shotgun (WGS) entry which is preliminary data.</text>
</comment>
<gene>
    <name evidence="1" type="ORF">O6H91_04G017900</name>
</gene>
<evidence type="ECO:0000313" key="2">
    <source>
        <dbReference type="Proteomes" id="UP001162992"/>
    </source>
</evidence>
<name>A0ACC2DUK7_DIPCM</name>
<proteinExistence type="predicted"/>
<organism evidence="1 2">
    <name type="scientific">Diphasiastrum complanatum</name>
    <name type="common">Issler's clubmoss</name>
    <name type="synonym">Lycopodium complanatum</name>
    <dbReference type="NCBI Taxonomy" id="34168"/>
    <lineage>
        <taxon>Eukaryota</taxon>
        <taxon>Viridiplantae</taxon>
        <taxon>Streptophyta</taxon>
        <taxon>Embryophyta</taxon>
        <taxon>Tracheophyta</taxon>
        <taxon>Lycopodiopsida</taxon>
        <taxon>Lycopodiales</taxon>
        <taxon>Lycopodiaceae</taxon>
        <taxon>Lycopodioideae</taxon>
        <taxon>Diphasiastrum</taxon>
    </lineage>
</organism>
<reference evidence="2" key="1">
    <citation type="journal article" date="2024" name="Proc. Natl. Acad. Sci. U.S.A.">
        <title>Extraordinary preservation of gene collinearity over three hundred million years revealed in homosporous lycophytes.</title>
        <authorList>
            <person name="Li C."/>
            <person name="Wickell D."/>
            <person name="Kuo L.Y."/>
            <person name="Chen X."/>
            <person name="Nie B."/>
            <person name="Liao X."/>
            <person name="Peng D."/>
            <person name="Ji J."/>
            <person name="Jenkins J."/>
            <person name="Williams M."/>
            <person name="Shu S."/>
            <person name="Plott C."/>
            <person name="Barry K."/>
            <person name="Rajasekar S."/>
            <person name="Grimwood J."/>
            <person name="Han X."/>
            <person name="Sun S."/>
            <person name="Hou Z."/>
            <person name="He W."/>
            <person name="Dai G."/>
            <person name="Sun C."/>
            <person name="Schmutz J."/>
            <person name="Leebens-Mack J.H."/>
            <person name="Li F.W."/>
            <person name="Wang L."/>
        </authorList>
    </citation>
    <scope>NUCLEOTIDE SEQUENCE [LARGE SCALE GENOMIC DNA]</scope>
    <source>
        <strain evidence="2">cv. PW_Plant_1</strain>
    </source>
</reference>
<dbReference type="Proteomes" id="UP001162992">
    <property type="component" value="Chromosome 4"/>
</dbReference>
<protein>
    <submittedName>
        <fullName evidence="1">Uncharacterized protein</fullName>
    </submittedName>
</protein>